<sequence length="1716" mass="195088">MIRAMQTVSPHITQPYIDDLAVEGPKEREADKVQPGVRRFVWRYIQDLDQVLGLLEEHNLNASGPKSKHCMREATILGFVCNEEGRKPDVKKTDKILEWSVPFQTITDVRSFLGTCGFWRSFVKDFAAKTGHLRKLVRQNQEWVWGEDQEEAVARMKGEFKEGGLVLGAPNYERTEEKSFIIETDAGPTALGGVLIQADARGKERPLRFESRTLNTTERNYSQFKKETLAVLHCLRVFRNYVFDRRFILRVDPTALACSLKNYTPSDPTVARWLTYIWMFNFELERIPGNKNRADGLSRVNWDSMDQGSIEDNPPVDGFLDQEEDVQLHINKWALRVPSCVSYPIWIAPRGYERKDDLVLKPFQEEDPWGGKDTQWMMKLALAGTHGLVEEVRTIEEGPTQVEEHEQLMGEMYLLTNTLLQGDFDRRGSFSHEEDELLIPESKDDEFEEREIKEAFRAEEYNGIYLMLGLLLSCEMRDRDASDKAQKLRHLYVLDIIAALHDGIAGGHRGIGATCAKISELYHWDGMLTMVIKYCQSCVPCEERSAQRPEEPLHPRLEREVGAVVHLDLLFMPVGGNGCNYIFDARDNLTGFVDGRAIRTKTGPVLANCIEEFYLRYPFVKEFVMDRGSEFTCNEVRTLLAGYGVVANYTTVAHPQANAPVERGHSTITNLLAKWTEGKPGQWPKFLRATFFVENITVKRTTKYAPATLWYGRHATFPIESFMKTWRRQDLEVNLSFEELLDIQARQVGAAEERLREAAGQVERSRMEDKMRWDQMARVRKEPLAVGDSVLLYDSSLEKQWSRKLDKRWLGPYRIVRCGEFGAYQIEELNGTEWKDWVSGTRLKKSDFLKAAMQRGGRGTRPRQRPLGASGGEEQHGPFRRELTPVFDDDNIELFLDAYQEHAARRGWDMSERTRRSWPEGVAEPDSQEAPVPPPEVTMSPRHEDKARGQVEGWRTEPRLVVDSHLVAHAAEHPDIEEPSLVGLSSGPAGTELEEGLQAAIGEVAEAGTGKEPDKAAQAKRARVRARLEEIHERRDRMEAAGIAPRPLVAPKTSEERIDELWARYEGRREAARQRAREAGQAIEGADEAIEVGELGFAATRRAIEWVDKEIKQTSIEAFQRYSLLSDELALRKDEVEQLTAQLAEERAESRAKQARLEAKEAEWEAKLKEMAAAVERLTATKVIDWTEQSRFEKSCGGEGSSGSYVTDAGSSLLGTGVVLPTLHQGLCRDCTTTNEFVTEGPASQLGRGVPAGLCNPQRRSSNDPSKQFILITDWQPEAIFAILAQKGNDGREHVIEYASRTVPDERRNDSAPQGECYAVIWGIQHFHPYLYGQKCRLVTEHEPLLALKKLTNYMGMIGRWAVRLQEYDFDIVHRKTERHGNADGLTRLHRPAKVPKGEEITPWKEPDLTNEPKYGQVAVLPRGKKQNGAMGDGEFVELSFCLLRVDLNWTWEGDQRPASEIVELLVIQIVRELTIVIARLVDELPLDIISQSDEEPVPHTLSRTLAPSLQWSACIEERWADDRFPSRSEYLNVHSLTNPRFFRQPTTFEWAALRAEEEAEEESEGELRREVGEAAARLAKDEEEEREAEEESAEEEEEEEAEEETSEEEEEAYSEYSEGEQSEEEDEDDEEVESGSDQEPTHDELEWVPGPDRREGNPEAAAQRKKEIAEGKRLAIDPAPNDPFKDPEPPKPEHGDLAATTSGAVTTRRRSRSRS</sequence>
<dbReference type="FunFam" id="3.10.20.370:FF:000001">
    <property type="entry name" value="Retrovirus-related Pol polyprotein from transposon 17.6-like protein"/>
    <property type="match status" value="1"/>
</dbReference>
<dbReference type="InterPro" id="IPR001584">
    <property type="entry name" value="Integrase_cat-core"/>
</dbReference>
<feature type="region of interest" description="Disordered" evidence="8">
    <location>
        <begin position="852"/>
        <end position="881"/>
    </location>
</feature>
<keyword evidence="2" id="KW-0548">Nucleotidyltransferase</keyword>
<dbReference type="InterPro" id="IPR012337">
    <property type="entry name" value="RNaseH-like_sf"/>
</dbReference>
<evidence type="ECO:0000256" key="6">
    <source>
        <dbReference type="ARBA" id="ARBA00022918"/>
    </source>
</evidence>
<keyword evidence="6" id="KW-0695">RNA-directed DNA polymerase</keyword>
<name>A0A388L0M5_CHABU</name>
<dbReference type="InterPro" id="IPR041373">
    <property type="entry name" value="RT_RNaseH"/>
</dbReference>
<evidence type="ECO:0000259" key="9">
    <source>
        <dbReference type="PROSITE" id="PS50994"/>
    </source>
</evidence>
<dbReference type="CDD" id="cd09274">
    <property type="entry name" value="RNase_HI_RT_Ty3"/>
    <property type="match status" value="2"/>
</dbReference>
<dbReference type="InterPro" id="IPR041588">
    <property type="entry name" value="Integrase_H2C2"/>
</dbReference>
<dbReference type="GO" id="GO:0004519">
    <property type="term" value="F:endonuclease activity"/>
    <property type="evidence" value="ECO:0007669"/>
    <property type="project" value="UniProtKB-KW"/>
</dbReference>
<proteinExistence type="predicted"/>
<evidence type="ECO:0000313" key="11">
    <source>
        <dbReference type="Proteomes" id="UP000265515"/>
    </source>
</evidence>
<dbReference type="Gene3D" id="1.10.340.70">
    <property type="match status" value="1"/>
</dbReference>
<feature type="compositionally biased region" description="Acidic residues" evidence="8">
    <location>
        <begin position="1582"/>
        <end position="1637"/>
    </location>
</feature>
<feature type="compositionally biased region" description="Basic and acidic residues" evidence="8">
    <location>
        <begin position="1684"/>
        <end position="1697"/>
    </location>
</feature>
<evidence type="ECO:0000256" key="4">
    <source>
        <dbReference type="ARBA" id="ARBA00022759"/>
    </source>
</evidence>
<dbReference type="Pfam" id="PF17917">
    <property type="entry name" value="RT_RNaseH"/>
    <property type="match status" value="2"/>
</dbReference>
<keyword evidence="1" id="KW-0808">Transferase</keyword>
<dbReference type="PANTHER" id="PTHR37984:SF5">
    <property type="entry name" value="PROTEIN NYNRIN-LIKE"/>
    <property type="match status" value="1"/>
</dbReference>
<dbReference type="Proteomes" id="UP000265515">
    <property type="component" value="Unassembled WGS sequence"/>
</dbReference>
<dbReference type="InterPro" id="IPR050951">
    <property type="entry name" value="Retrovirus_Pol_polyprotein"/>
</dbReference>
<dbReference type="InterPro" id="IPR043502">
    <property type="entry name" value="DNA/RNA_pol_sf"/>
</dbReference>
<evidence type="ECO:0000256" key="3">
    <source>
        <dbReference type="ARBA" id="ARBA00022722"/>
    </source>
</evidence>
<feature type="region of interest" description="Disordered" evidence="8">
    <location>
        <begin position="1556"/>
        <end position="1716"/>
    </location>
</feature>
<keyword evidence="4" id="KW-0255">Endonuclease</keyword>
<feature type="domain" description="Integrase catalytic" evidence="9">
    <location>
        <begin position="548"/>
        <end position="714"/>
    </location>
</feature>
<feature type="region of interest" description="Disordered" evidence="8">
    <location>
        <begin position="916"/>
        <end position="951"/>
    </location>
</feature>
<evidence type="ECO:0000313" key="10">
    <source>
        <dbReference type="EMBL" id="GBG75874.1"/>
    </source>
</evidence>
<dbReference type="GO" id="GO:0015074">
    <property type="term" value="P:DNA integration"/>
    <property type="evidence" value="ECO:0007669"/>
    <property type="project" value="InterPro"/>
</dbReference>
<evidence type="ECO:0000256" key="1">
    <source>
        <dbReference type="ARBA" id="ARBA00022679"/>
    </source>
</evidence>
<dbReference type="InterPro" id="IPR036397">
    <property type="entry name" value="RNaseH_sf"/>
</dbReference>
<protein>
    <recommendedName>
        <fullName evidence="9">Integrase catalytic domain-containing protein</fullName>
    </recommendedName>
</protein>
<evidence type="ECO:0000256" key="8">
    <source>
        <dbReference type="SAM" id="MobiDB-lite"/>
    </source>
</evidence>
<feature type="compositionally biased region" description="Basic and acidic residues" evidence="8">
    <location>
        <begin position="941"/>
        <end position="951"/>
    </location>
</feature>
<comment type="caution">
    <text evidence="10">The sequence shown here is derived from an EMBL/GenBank/DDBJ whole genome shotgun (WGS) entry which is preliminary data.</text>
</comment>
<dbReference type="Gene3D" id="3.30.420.10">
    <property type="entry name" value="Ribonuclease H-like superfamily/Ribonuclease H"/>
    <property type="match status" value="1"/>
</dbReference>
<dbReference type="Pfam" id="PF17921">
    <property type="entry name" value="Integrase_H2C2"/>
    <property type="match status" value="1"/>
</dbReference>
<evidence type="ECO:0000256" key="5">
    <source>
        <dbReference type="ARBA" id="ARBA00022801"/>
    </source>
</evidence>
<dbReference type="GO" id="GO:0003964">
    <property type="term" value="F:RNA-directed DNA polymerase activity"/>
    <property type="evidence" value="ECO:0007669"/>
    <property type="project" value="UniProtKB-KW"/>
</dbReference>
<dbReference type="GO" id="GO:0016787">
    <property type="term" value="F:hydrolase activity"/>
    <property type="evidence" value="ECO:0007669"/>
    <property type="project" value="UniProtKB-KW"/>
</dbReference>
<evidence type="ECO:0000256" key="7">
    <source>
        <dbReference type="SAM" id="Coils"/>
    </source>
</evidence>
<dbReference type="SUPFAM" id="SSF56672">
    <property type="entry name" value="DNA/RNA polymerases"/>
    <property type="match status" value="2"/>
</dbReference>
<keyword evidence="5" id="KW-0378">Hydrolase</keyword>
<accession>A0A388L0M5</accession>
<dbReference type="EMBL" id="BFEA01000233">
    <property type="protein sequence ID" value="GBG75874.1"/>
    <property type="molecule type" value="Genomic_DNA"/>
</dbReference>
<dbReference type="PROSITE" id="PS50994">
    <property type="entry name" value="INTEGRASE"/>
    <property type="match status" value="1"/>
</dbReference>
<reference evidence="10 11" key="1">
    <citation type="journal article" date="2018" name="Cell">
        <title>The Chara Genome: Secondary Complexity and Implications for Plant Terrestrialization.</title>
        <authorList>
            <person name="Nishiyama T."/>
            <person name="Sakayama H."/>
            <person name="Vries J.D."/>
            <person name="Buschmann H."/>
            <person name="Saint-Marcoux D."/>
            <person name="Ullrich K.K."/>
            <person name="Haas F.B."/>
            <person name="Vanderstraeten L."/>
            <person name="Becker D."/>
            <person name="Lang D."/>
            <person name="Vosolsobe S."/>
            <person name="Rombauts S."/>
            <person name="Wilhelmsson P.K.I."/>
            <person name="Janitza P."/>
            <person name="Kern R."/>
            <person name="Heyl A."/>
            <person name="Rumpler F."/>
            <person name="Villalobos L.I.A.C."/>
            <person name="Clay J.M."/>
            <person name="Skokan R."/>
            <person name="Toyoda A."/>
            <person name="Suzuki Y."/>
            <person name="Kagoshima H."/>
            <person name="Schijlen E."/>
            <person name="Tajeshwar N."/>
            <person name="Catarino B."/>
            <person name="Hetherington A.J."/>
            <person name="Saltykova A."/>
            <person name="Bonnot C."/>
            <person name="Breuninger H."/>
            <person name="Symeonidi A."/>
            <person name="Radhakrishnan G.V."/>
            <person name="Van Nieuwerburgh F."/>
            <person name="Deforce D."/>
            <person name="Chang C."/>
            <person name="Karol K.G."/>
            <person name="Hedrich R."/>
            <person name="Ulvskov P."/>
            <person name="Glockner G."/>
            <person name="Delwiche C.F."/>
            <person name="Petrasek J."/>
            <person name="Van de Peer Y."/>
            <person name="Friml J."/>
            <person name="Beilby M."/>
            <person name="Dolan L."/>
            <person name="Kohara Y."/>
            <person name="Sugano S."/>
            <person name="Fujiyama A."/>
            <person name="Delaux P.-M."/>
            <person name="Quint M."/>
            <person name="TheiBen G."/>
            <person name="Hagemann M."/>
            <person name="Harholt J."/>
            <person name="Dunand C."/>
            <person name="Zachgo S."/>
            <person name="Langdale J."/>
            <person name="Maumus F."/>
            <person name="Straeten D.V.D."/>
            <person name="Gould S.B."/>
            <person name="Rensing S.A."/>
        </authorList>
    </citation>
    <scope>NUCLEOTIDE SEQUENCE [LARGE SCALE GENOMIC DNA]</scope>
    <source>
        <strain evidence="10 11">S276</strain>
    </source>
</reference>
<feature type="compositionally biased region" description="Basic and acidic residues" evidence="8">
    <location>
        <begin position="1640"/>
        <end position="1676"/>
    </location>
</feature>
<dbReference type="GO" id="GO:0003676">
    <property type="term" value="F:nucleic acid binding"/>
    <property type="evidence" value="ECO:0007669"/>
    <property type="project" value="InterPro"/>
</dbReference>
<organism evidence="10 11">
    <name type="scientific">Chara braunii</name>
    <name type="common">Braun's stonewort</name>
    <dbReference type="NCBI Taxonomy" id="69332"/>
    <lineage>
        <taxon>Eukaryota</taxon>
        <taxon>Viridiplantae</taxon>
        <taxon>Streptophyta</taxon>
        <taxon>Charophyceae</taxon>
        <taxon>Charales</taxon>
        <taxon>Characeae</taxon>
        <taxon>Chara</taxon>
    </lineage>
</organism>
<feature type="coiled-coil region" evidence="7">
    <location>
        <begin position="1129"/>
        <end position="1181"/>
    </location>
</feature>
<gene>
    <name evidence="10" type="ORF">CBR_g21118</name>
</gene>
<dbReference type="SUPFAM" id="SSF53098">
    <property type="entry name" value="Ribonuclease H-like"/>
    <property type="match status" value="1"/>
</dbReference>
<dbReference type="InterPro" id="IPR043128">
    <property type="entry name" value="Rev_trsase/Diguanyl_cyclase"/>
</dbReference>
<keyword evidence="7" id="KW-0175">Coiled coil</keyword>
<keyword evidence="11" id="KW-1185">Reference proteome</keyword>
<dbReference type="PANTHER" id="PTHR37984">
    <property type="entry name" value="PROTEIN CBG26694"/>
    <property type="match status" value="1"/>
</dbReference>
<evidence type="ECO:0000256" key="2">
    <source>
        <dbReference type="ARBA" id="ARBA00022695"/>
    </source>
</evidence>
<dbReference type="Gramene" id="GBG75874">
    <property type="protein sequence ID" value="GBG75874"/>
    <property type="gene ID" value="CBR_g21118"/>
</dbReference>
<dbReference type="Gene3D" id="3.30.70.270">
    <property type="match status" value="2"/>
</dbReference>
<keyword evidence="3" id="KW-0540">Nuclease</keyword>